<dbReference type="Pfam" id="PF00027">
    <property type="entry name" value="cNMP_binding"/>
    <property type="match status" value="1"/>
</dbReference>
<dbReference type="PANTHER" id="PTHR48108">
    <property type="entry name" value="CBS DOMAIN-CONTAINING PROTEIN CBSX2, CHLOROPLASTIC"/>
    <property type="match status" value="1"/>
</dbReference>
<evidence type="ECO:0000256" key="2">
    <source>
        <dbReference type="PROSITE-ProRule" id="PRU00703"/>
    </source>
</evidence>
<dbReference type="Pfam" id="PF03445">
    <property type="entry name" value="DUF294"/>
    <property type="match status" value="1"/>
</dbReference>
<dbReference type="Pfam" id="PF00571">
    <property type="entry name" value="CBS"/>
    <property type="match status" value="2"/>
</dbReference>
<dbReference type="CDD" id="cd05401">
    <property type="entry name" value="NT_GlnE_GlnD_like"/>
    <property type="match status" value="1"/>
</dbReference>
<dbReference type="Proteomes" id="UP000219439">
    <property type="component" value="Unassembled WGS sequence"/>
</dbReference>
<dbReference type="InterPro" id="IPR051462">
    <property type="entry name" value="CBS_domain-containing"/>
</dbReference>
<gene>
    <name evidence="5" type="ORF">SAMN06265368_4121</name>
</gene>
<keyword evidence="2" id="KW-0129">CBS domain</keyword>
<evidence type="ECO:0000256" key="1">
    <source>
        <dbReference type="ARBA" id="ARBA00022737"/>
    </source>
</evidence>
<keyword evidence="1" id="KW-0677">Repeat</keyword>
<evidence type="ECO:0000313" key="5">
    <source>
        <dbReference type="EMBL" id="SNZ21007.1"/>
    </source>
</evidence>
<dbReference type="SMART" id="SM00100">
    <property type="entry name" value="cNMP"/>
    <property type="match status" value="1"/>
</dbReference>
<dbReference type="InterPro" id="IPR014710">
    <property type="entry name" value="RmlC-like_jellyroll"/>
</dbReference>
<dbReference type="EMBL" id="OBEL01000006">
    <property type="protein sequence ID" value="SNZ21007.1"/>
    <property type="molecule type" value="Genomic_DNA"/>
</dbReference>
<accession>A0A285PID4</accession>
<dbReference type="InterPro" id="IPR000595">
    <property type="entry name" value="cNMP-bd_dom"/>
</dbReference>
<evidence type="ECO:0000259" key="3">
    <source>
        <dbReference type="PROSITE" id="PS50042"/>
    </source>
</evidence>
<dbReference type="PANTHER" id="PTHR48108:SF26">
    <property type="entry name" value="CBS DOMAIN-CONTAINING PROTEIN DDB_G0289609"/>
    <property type="match status" value="1"/>
</dbReference>
<dbReference type="InterPro" id="IPR046342">
    <property type="entry name" value="CBS_dom_sf"/>
</dbReference>
<dbReference type="Gene3D" id="2.60.120.10">
    <property type="entry name" value="Jelly Rolls"/>
    <property type="match status" value="1"/>
</dbReference>
<dbReference type="PROSITE" id="PS51371">
    <property type="entry name" value="CBS"/>
    <property type="match status" value="2"/>
</dbReference>
<dbReference type="CDD" id="cd00038">
    <property type="entry name" value="CAP_ED"/>
    <property type="match status" value="1"/>
</dbReference>
<feature type="domain" description="CBS" evidence="4">
    <location>
        <begin position="218"/>
        <end position="278"/>
    </location>
</feature>
<dbReference type="PROSITE" id="PS50042">
    <property type="entry name" value="CNMP_BINDING_3"/>
    <property type="match status" value="1"/>
</dbReference>
<reference evidence="5 6" key="1">
    <citation type="submission" date="2017-09" db="EMBL/GenBank/DDBJ databases">
        <authorList>
            <person name="Ehlers B."/>
            <person name="Leendertz F.H."/>
        </authorList>
    </citation>
    <scope>NUCLEOTIDE SEQUENCE [LARGE SCALE GENOMIC DNA]</scope>
    <source>
        <strain evidence="5 6">DSM 18289</strain>
    </source>
</reference>
<dbReference type="InterPro" id="IPR018821">
    <property type="entry name" value="DUF294_put_nucleoTrafse_sb-bd"/>
</dbReference>
<feature type="domain" description="CBS" evidence="4">
    <location>
        <begin position="154"/>
        <end position="210"/>
    </location>
</feature>
<feature type="domain" description="Cyclic nucleotide-binding" evidence="3">
    <location>
        <begin position="15"/>
        <end position="114"/>
    </location>
</feature>
<dbReference type="SUPFAM" id="SSF51206">
    <property type="entry name" value="cAMP-binding domain-like"/>
    <property type="match status" value="1"/>
</dbReference>
<dbReference type="AlphaFoldDB" id="A0A285PID4"/>
<sequence length="614" mass="67506">MTIASFTEFASHRHPFDLLPSERLQELAASTQTRTVAAEKVICDVGENLSSLYLIEKGAVDLITPEGSLLLHLNVGNCFGERALLSDGKSPNKAVASEETSLFIIPGEEFQNLIKNYPPFHSFFDSSLARKAPTTPQNTDSTTSLISVSIDNLMTPNPITIPPSATVMEAAQIMREKNISCVLISESDTLTGILTTGDLSHRVVAAGRPSDTMVGEVMTSNPFTLGPDALGFDALMAMMERSHTHLPVVENGKLVGILTNTNLVRQQAVSAPFIIRDISRQNSFEALNEIVSKTPQMLAQLVGSGVDAHNIGRIITNVTDTLTRRLVTMAEEKFGPAPVPYLWLACGSQGRQEQTGVSDQDNCLILDNAYREAEHGDYFKQFAQYVSDGLDACGYFYCPGDMMATNSRWCQPADIWRGYFNHWIDKPDPMAQMLASVMFDLRPICGNELLFDGMYQETLEKAQKNSIFRAHMISNSLSHTPPLNLFRGFALIKKGEHKDTVDLKHNGVVPIVDLGRAYALEAAIENANTRERLLLARDAKALSSSGAGDLIDAYDLIANMRLEHQAKQIREGQKPDNFMPPAILSELERNHLKDAFIVIKTMQSALGHSHGANI</sequence>
<protein>
    <submittedName>
        <fullName evidence="5">CBS domain-containing protein</fullName>
    </submittedName>
</protein>
<dbReference type="InterPro" id="IPR005105">
    <property type="entry name" value="GlnD_Uridyltrans_N"/>
</dbReference>
<dbReference type="SUPFAM" id="SSF54631">
    <property type="entry name" value="CBS-domain pair"/>
    <property type="match status" value="1"/>
</dbReference>
<dbReference type="RefSeq" id="WP_097155375.1">
    <property type="nucleotide sequence ID" value="NZ_OBEL01000006.1"/>
</dbReference>
<dbReference type="SMART" id="SM00116">
    <property type="entry name" value="CBS"/>
    <property type="match status" value="2"/>
</dbReference>
<dbReference type="Gene3D" id="3.10.580.10">
    <property type="entry name" value="CBS-domain"/>
    <property type="match status" value="1"/>
</dbReference>
<dbReference type="GO" id="GO:0008773">
    <property type="term" value="F:[protein-PII] uridylyltransferase activity"/>
    <property type="evidence" value="ECO:0007669"/>
    <property type="project" value="InterPro"/>
</dbReference>
<dbReference type="OrthoDB" id="9808528at2"/>
<evidence type="ECO:0000313" key="6">
    <source>
        <dbReference type="Proteomes" id="UP000219439"/>
    </source>
</evidence>
<dbReference type="InterPro" id="IPR018490">
    <property type="entry name" value="cNMP-bd_dom_sf"/>
</dbReference>
<dbReference type="CDD" id="cd04587">
    <property type="entry name" value="CBS_pair_CAP-ED_NT_Pol-beta-like_DUF294_assoc"/>
    <property type="match status" value="1"/>
</dbReference>
<proteinExistence type="predicted"/>
<keyword evidence="6" id="KW-1185">Reference proteome</keyword>
<evidence type="ECO:0000259" key="4">
    <source>
        <dbReference type="PROSITE" id="PS51371"/>
    </source>
</evidence>
<dbReference type="Pfam" id="PF10335">
    <property type="entry name" value="DUF294_C"/>
    <property type="match status" value="1"/>
</dbReference>
<name>A0A285PID4_9HYPH</name>
<organism evidence="5 6">
    <name type="scientific">Cohaesibacter gelatinilyticus</name>
    <dbReference type="NCBI Taxonomy" id="372072"/>
    <lineage>
        <taxon>Bacteria</taxon>
        <taxon>Pseudomonadati</taxon>
        <taxon>Pseudomonadota</taxon>
        <taxon>Alphaproteobacteria</taxon>
        <taxon>Hyphomicrobiales</taxon>
        <taxon>Cohaesibacteraceae</taxon>
    </lineage>
</organism>
<dbReference type="InterPro" id="IPR000644">
    <property type="entry name" value="CBS_dom"/>
</dbReference>